<protein>
    <submittedName>
        <fullName evidence="1">Uncharacterized protein</fullName>
    </submittedName>
</protein>
<keyword evidence="2" id="KW-1185">Reference proteome</keyword>
<evidence type="ECO:0000313" key="2">
    <source>
        <dbReference type="Proteomes" id="UP000008370"/>
    </source>
</evidence>
<proteinExistence type="predicted"/>
<organism evidence="1 2">
    <name type="scientific">Phanerochaete carnosa (strain HHB-10118-sp)</name>
    <name type="common">White-rot fungus</name>
    <name type="synonym">Peniophora carnosa</name>
    <dbReference type="NCBI Taxonomy" id="650164"/>
    <lineage>
        <taxon>Eukaryota</taxon>
        <taxon>Fungi</taxon>
        <taxon>Dikarya</taxon>
        <taxon>Basidiomycota</taxon>
        <taxon>Agaricomycotina</taxon>
        <taxon>Agaricomycetes</taxon>
        <taxon>Polyporales</taxon>
        <taxon>Phanerochaetaceae</taxon>
        <taxon>Phanerochaete</taxon>
    </lineage>
</organism>
<gene>
    <name evidence="1" type="ORF">PHACADRAFT_74442</name>
</gene>
<evidence type="ECO:0000313" key="1">
    <source>
        <dbReference type="EMBL" id="EKM48382.1"/>
    </source>
</evidence>
<dbReference type="STRING" id="650164.K5WE09"/>
<dbReference type="InParanoid" id="K5WE09"/>
<dbReference type="RefSeq" id="XP_007403065.1">
    <property type="nucleotide sequence ID" value="XM_007403003.1"/>
</dbReference>
<feature type="non-terminal residue" evidence="1">
    <location>
        <position position="242"/>
    </location>
</feature>
<name>K5WE09_PHACS</name>
<dbReference type="EMBL" id="JH931115">
    <property type="protein sequence ID" value="EKM48382.1"/>
    <property type="molecule type" value="Genomic_DNA"/>
</dbReference>
<feature type="non-terminal residue" evidence="1">
    <location>
        <position position="1"/>
    </location>
</feature>
<dbReference type="Proteomes" id="UP000008370">
    <property type="component" value="Unassembled WGS sequence"/>
</dbReference>
<dbReference type="HOGENOM" id="CLU_1149561_0_0_1"/>
<dbReference type="GeneID" id="18920294"/>
<accession>K5WE09</accession>
<sequence length="242" mass="28302">QMHSIRAQTTLKKFLTAHKRHKVRLAWAPSHIQNKWEMDSWPTQFNNMANKLAGDAAKSDSGHPKQRSLYAAAYADTKVKAHKAWQVMMNGTKYRRRSNLLKQMEHKLIISNSKHYSLRHFGHDHRLYACMTRFMTGHFPHGDFHNKMNLDSSCLCTCADIHESQDHILYECPYWIRPQGIRPPKRVSDQVRIELISAGKQLELQNKEQQVSIDDIQDFLSLNLLVGTFKWQDLMEHLRSDV</sequence>
<dbReference type="AlphaFoldDB" id="K5WE09"/>
<dbReference type="KEGG" id="pco:PHACADRAFT_74442"/>
<dbReference type="OrthoDB" id="3230070at2759"/>
<reference evidence="1 2" key="1">
    <citation type="journal article" date="2012" name="BMC Genomics">
        <title>Comparative genomics of the white-rot fungi, Phanerochaete carnosa and P. chrysosporium, to elucidate the genetic basis of the distinct wood types they colonize.</title>
        <authorList>
            <person name="Suzuki H."/>
            <person name="MacDonald J."/>
            <person name="Syed K."/>
            <person name="Salamov A."/>
            <person name="Hori C."/>
            <person name="Aerts A."/>
            <person name="Henrissat B."/>
            <person name="Wiebenga A."/>
            <person name="vanKuyk P.A."/>
            <person name="Barry K."/>
            <person name="Lindquist E."/>
            <person name="LaButti K."/>
            <person name="Lapidus A."/>
            <person name="Lucas S."/>
            <person name="Coutinho P."/>
            <person name="Gong Y."/>
            <person name="Samejima M."/>
            <person name="Mahadevan R."/>
            <person name="Abou-Zaid M."/>
            <person name="de Vries R.P."/>
            <person name="Igarashi K."/>
            <person name="Yadav J.S."/>
            <person name="Grigoriev I.V."/>
            <person name="Master E.R."/>
        </authorList>
    </citation>
    <scope>NUCLEOTIDE SEQUENCE [LARGE SCALE GENOMIC DNA]</scope>
    <source>
        <strain evidence="1 2">HHB-10118-sp</strain>
    </source>
</reference>